<accession>A0ACA9MUW6</accession>
<gene>
    <name evidence="1" type="ORF">SPELUC_LOCUS7342</name>
</gene>
<protein>
    <submittedName>
        <fullName evidence="1">8246_t:CDS:1</fullName>
    </submittedName>
</protein>
<comment type="caution">
    <text evidence="1">The sequence shown here is derived from an EMBL/GenBank/DDBJ whole genome shotgun (WGS) entry which is preliminary data.</text>
</comment>
<reference evidence="1" key="1">
    <citation type="submission" date="2021-06" db="EMBL/GenBank/DDBJ databases">
        <authorList>
            <person name="Kallberg Y."/>
            <person name="Tangrot J."/>
            <person name="Rosling A."/>
        </authorList>
    </citation>
    <scope>NUCLEOTIDE SEQUENCE</scope>
    <source>
        <strain evidence="1">28 12/20/2015</strain>
    </source>
</reference>
<organism evidence="1 2">
    <name type="scientific">Cetraspora pellucida</name>
    <dbReference type="NCBI Taxonomy" id="1433469"/>
    <lineage>
        <taxon>Eukaryota</taxon>
        <taxon>Fungi</taxon>
        <taxon>Fungi incertae sedis</taxon>
        <taxon>Mucoromycota</taxon>
        <taxon>Glomeromycotina</taxon>
        <taxon>Glomeromycetes</taxon>
        <taxon>Diversisporales</taxon>
        <taxon>Gigasporaceae</taxon>
        <taxon>Cetraspora</taxon>
    </lineage>
</organism>
<name>A0ACA9MUW6_9GLOM</name>
<keyword evidence="2" id="KW-1185">Reference proteome</keyword>
<dbReference type="EMBL" id="CAJVPW010009576">
    <property type="protein sequence ID" value="CAG8606791.1"/>
    <property type="molecule type" value="Genomic_DNA"/>
</dbReference>
<evidence type="ECO:0000313" key="2">
    <source>
        <dbReference type="Proteomes" id="UP000789366"/>
    </source>
</evidence>
<evidence type="ECO:0000313" key="1">
    <source>
        <dbReference type="EMBL" id="CAG8606791.1"/>
    </source>
</evidence>
<dbReference type="Proteomes" id="UP000789366">
    <property type="component" value="Unassembled WGS sequence"/>
</dbReference>
<sequence length="117" mass="13667">MSTATSISYSFLSRKILDCKLPTKETFDAFSLNQQLEILKSCYNKQKKLLIKLLEDKKNEQTIIKIPNIKLSKRDKAKVSKLQLSKLCSWLPKDYFIKIKADFTLHLEENRIVELTT</sequence>
<proteinExistence type="predicted"/>